<comment type="similarity">
    <text evidence="4 5">Belongs to the peptidase S8 family.</text>
</comment>
<dbReference type="Pfam" id="PF00082">
    <property type="entry name" value="Peptidase_S8"/>
    <property type="match status" value="1"/>
</dbReference>
<organism evidence="7 8">
    <name type="scientific">Pedobacter ginsengisoli</name>
    <dbReference type="NCBI Taxonomy" id="363852"/>
    <lineage>
        <taxon>Bacteria</taxon>
        <taxon>Pseudomonadati</taxon>
        <taxon>Bacteroidota</taxon>
        <taxon>Sphingobacteriia</taxon>
        <taxon>Sphingobacteriales</taxon>
        <taxon>Sphingobacteriaceae</taxon>
        <taxon>Pedobacter</taxon>
    </lineage>
</organism>
<dbReference type="PROSITE" id="PS51892">
    <property type="entry name" value="SUBTILASE"/>
    <property type="match status" value="1"/>
</dbReference>
<feature type="active site" description="Charge relay system" evidence="4">
    <location>
        <position position="231"/>
    </location>
</feature>
<evidence type="ECO:0000256" key="3">
    <source>
        <dbReference type="ARBA" id="ARBA00022825"/>
    </source>
</evidence>
<dbReference type="SUPFAM" id="SSF52743">
    <property type="entry name" value="Subtilisin-like"/>
    <property type="match status" value="1"/>
</dbReference>
<keyword evidence="2 4" id="KW-0378">Hydrolase</keyword>
<dbReference type="EMBL" id="CP024091">
    <property type="protein sequence ID" value="ATP58400.1"/>
    <property type="molecule type" value="Genomic_DNA"/>
</dbReference>
<dbReference type="KEGG" id="pgs:CPT03_19000"/>
<keyword evidence="1 4" id="KW-0645">Protease</keyword>
<dbReference type="PANTHER" id="PTHR42884">
    <property type="entry name" value="PROPROTEIN CONVERTASE SUBTILISIN/KEXIN-RELATED"/>
    <property type="match status" value="1"/>
</dbReference>
<feature type="domain" description="Peptidase S8/S53" evidence="6">
    <location>
        <begin position="17"/>
        <end position="279"/>
    </location>
</feature>
<dbReference type="AlphaFoldDB" id="A0A2D1U9Y0"/>
<dbReference type="PROSITE" id="PS00138">
    <property type="entry name" value="SUBTILASE_SER"/>
    <property type="match status" value="1"/>
</dbReference>
<evidence type="ECO:0000259" key="6">
    <source>
        <dbReference type="Pfam" id="PF00082"/>
    </source>
</evidence>
<dbReference type="Proteomes" id="UP000223749">
    <property type="component" value="Chromosome"/>
</dbReference>
<dbReference type="InterPro" id="IPR023828">
    <property type="entry name" value="Peptidase_S8_Ser-AS"/>
</dbReference>
<dbReference type="PROSITE" id="PS00136">
    <property type="entry name" value="SUBTILASE_ASP"/>
    <property type="match status" value="1"/>
</dbReference>
<keyword evidence="8" id="KW-1185">Reference proteome</keyword>
<proteinExistence type="inferred from homology"/>
<dbReference type="GO" id="GO:0016485">
    <property type="term" value="P:protein processing"/>
    <property type="evidence" value="ECO:0007669"/>
    <property type="project" value="TreeGrafter"/>
</dbReference>
<evidence type="ECO:0000256" key="2">
    <source>
        <dbReference type="ARBA" id="ARBA00022801"/>
    </source>
</evidence>
<dbReference type="InterPro" id="IPR015500">
    <property type="entry name" value="Peptidase_S8_subtilisin-rel"/>
</dbReference>
<name>A0A2D1U9Y0_9SPHI</name>
<dbReference type="PRINTS" id="PR00723">
    <property type="entry name" value="SUBTILISIN"/>
</dbReference>
<dbReference type="InterPro" id="IPR000209">
    <property type="entry name" value="Peptidase_S8/S53_dom"/>
</dbReference>
<evidence type="ECO:0000256" key="1">
    <source>
        <dbReference type="ARBA" id="ARBA00022670"/>
    </source>
</evidence>
<evidence type="ECO:0000313" key="8">
    <source>
        <dbReference type="Proteomes" id="UP000223749"/>
    </source>
</evidence>
<dbReference type="PANTHER" id="PTHR42884:SF14">
    <property type="entry name" value="NEUROENDOCRINE CONVERTASE 1"/>
    <property type="match status" value="1"/>
</dbReference>
<dbReference type="Gene3D" id="3.40.50.200">
    <property type="entry name" value="Peptidase S8/S53 domain"/>
    <property type="match status" value="1"/>
</dbReference>
<evidence type="ECO:0000313" key="7">
    <source>
        <dbReference type="EMBL" id="ATP58400.1"/>
    </source>
</evidence>
<feature type="active site" description="Charge relay system" evidence="4">
    <location>
        <position position="24"/>
    </location>
</feature>
<feature type="active site" description="Charge relay system" evidence="4">
    <location>
        <position position="58"/>
    </location>
</feature>
<accession>A0A2D1U9Y0</accession>
<dbReference type="GO" id="GO:0016020">
    <property type="term" value="C:membrane"/>
    <property type="evidence" value="ECO:0007669"/>
    <property type="project" value="TreeGrafter"/>
</dbReference>
<dbReference type="InterPro" id="IPR023827">
    <property type="entry name" value="Peptidase_S8_Asp-AS"/>
</dbReference>
<protein>
    <recommendedName>
        <fullName evidence="6">Peptidase S8/S53 domain-containing protein</fullName>
    </recommendedName>
</protein>
<sequence>MDISISNWSVSDGFYCGIKVAVIDDGVETHEELAGRVLPGYTPNMPSGLGSPGSGGAHGEACAGIVAAAKDNNLGISGVAPKALVIPINIFQGLLTTADIAGAIDWAWDEGAADVLSNSWGYNSTSGTDDIVNAITRARTLGRGGKGATVVFASGNAGGSVTFPANVNGVVAVGAINKFGAIWGYSNRGPELDLVAPSGDLGGAGDIVTIDRTGAFGYVSGNYYNNFGGTSAACPQVAGAAALILSLNPNFTESQIVSYLRSTATDMGVAGFDNTFGYGRLKVSAAMTTAKNDIYSIVPQWEYFGRLCVNIPESIQYYSINVPPGATISWSGFRVNIVGSTTSSTVAINGNPAYTQGIGRITATITMPGCGSITSSLTMNLKNDCI</sequence>
<gene>
    <name evidence="7" type="ORF">CPT03_19000</name>
</gene>
<keyword evidence="3 4" id="KW-0720">Serine protease</keyword>
<reference evidence="7 8" key="1">
    <citation type="submission" date="2017-10" db="EMBL/GenBank/DDBJ databases">
        <title>Whole genome of Pedobacter ginsengisoli T01R-27 isolated from tomato rhizosphere.</title>
        <authorList>
            <person name="Weon H.-Y."/>
            <person name="Lee S.A."/>
            <person name="Sang M.K."/>
            <person name="Song J."/>
        </authorList>
    </citation>
    <scope>NUCLEOTIDE SEQUENCE [LARGE SCALE GENOMIC DNA]</scope>
    <source>
        <strain evidence="7 8">T01R-27</strain>
    </source>
</reference>
<dbReference type="InterPro" id="IPR036852">
    <property type="entry name" value="Peptidase_S8/S53_dom_sf"/>
</dbReference>
<dbReference type="GO" id="GO:0004252">
    <property type="term" value="F:serine-type endopeptidase activity"/>
    <property type="evidence" value="ECO:0007669"/>
    <property type="project" value="UniProtKB-UniRule"/>
</dbReference>
<evidence type="ECO:0000256" key="5">
    <source>
        <dbReference type="RuleBase" id="RU003355"/>
    </source>
</evidence>
<evidence type="ECO:0000256" key="4">
    <source>
        <dbReference type="PROSITE-ProRule" id="PRU01240"/>
    </source>
</evidence>